<comment type="subcellular location">
    <subcellularLocation>
        <location evidence="9">Cell membrane</location>
        <topology evidence="9">Multi-pass membrane protein</topology>
    </subcellularLocation>
    <subcellularLocation>
        <location evidence="1">Membrane</location>
        <topology evidence="1">Multi-pass membrane protein</topology>
    </subcellularLocation>
</comment>
<feature type="transmembrane region" description="Helical" evidence="9">
    <location>
        <begin position="99"/>
        <end position="120"/>
    </location>
</feature>
<evidence type="ECO:0000256" key="1">
    <source>
        <dbReference type="ARBA" id="ARBA00004141"/>
    </source>
</evidence>
<dbReference type="PRINTS" id="PR00245">
    <property type="entry name" value="OLFACTORYR"/>
</dbReference>
<evidence type="ECO:0000313" key="12">
    <source>
        <dbReference type="RefSeq" id="XP_054826041.1"/>
    </source>
</evidence>
<dbReference type="Proteomes" id="UP001190640">
    <property type="component" value="Chromosome 2"/>
</dbReference>
<evidence type="ECO:0000256" key="2">
    <source>
        <dbReference type="ARBA" id="ARBA00022692"/>
    </source>
</evidence>
<dbReference type="CDD" id="cd15943">
    <property type="entry name" value="7tmA_OR5AP2-like"/>
    <property type="match status" value="1"/>
</dbReference>
<dbReference type="GeneID" id="129323532"/>
<dbReference type="RefSeq" id="XP_054826041.1">
    <property type="nucleotide sequence ID" value="XM_054970066.1"/>
</dbReference>
<dbReference type="GO" id="GO:0004930">
    <property type="term" value="F:G protein-coupled receptor activity"/>
    <property type="evidence" value="ECO:0007669"/>
    <property type="project" value="UniProtKB-KW"/>
</dbReference>
<dbReference type="PANTHER" id="PTHR48018">
    <property type="entry name" value="OLFACTORY RECEPTOR"/>
    <property type="match status" value="1"/>
</dbReference>
<dbReference type="GO" id="GO:0004984">
    <property type="term" value="F:olfactory receptor activity"/>
    <property type="evidence" value="ECO:0007669"/>
    <property type="project" value="InterPro"/>
</dbReference>
<keyword evidence="9" id="KW-0552">Olfaction</keyword>
<evidence type="ECO:0000256" key="5">
    <source>
        <dbReference type="ARBA" id="ARBA00023136"/>
    </source>
</evidence>
<dbReference type="PROSITE" id="PS50262">
    <property type="entry name" value="G_PROTEIN_RECEP_F1_2"/>
    <property type="match status" value="1"/>
</dbReference>
<evidence type="ECO:0000256" key="4">
    <source>
        <dbReference type="ARBA" id="ARBA00023040"/>
    </source>
</evidence>
<name>A0AA97IUY4_EUBMA</name>
<evidence type="ECO:0000256" key="6">
    <source>
        <dbReference type="ARBA" id="ARBA00023170"/>
    </source>
</evidence>
<keyword evidence="2 8" id="KW-0812">Transmembrane</keyword>
<dbReference type="InterPro" id="IPR017452">
    <property type="entry name" value="GPCR_Rhodpsn_7TM"/>
</dbReference>
<proteinExistence type="inferred from homology"/>
<evidence type="ECO:0000256" key="3">
    <source>
        <dbReference type="ARBA" id="ARBA00022989"/>
    </source>
</evidence>
<evidence type="ECO:0000256" key="9">
    <source>
        <dbReference type="RuleBase" id="RU363047"/>
    </source>
</evidence>
<dbReference type="FunFam" id="1.20.1070.10:FF:000003">
    <property type="entry name" value="Olfactory receptor"/>
    <property type="match status" value="1"/>
</dbReference>
<feature type="transmembrane region" description="Helical" evidence="9">
    <location>
        <begin position="140"/>
        <end position="158"/>
    </location>
</feature>
<feature type="domain" description="G-protein coupled receptors family 1 profile" evidence="10">
    <location>
        <begin position="41"/>
        <end position="290"/>
    </location>
</feature>
<organism evidence="11 12">
    <name type="scientific">Eublepharis macularius</name>
    <name type="common">Leopard gecko</name>
    <name type="synonym">Cyrtodactylus macularius</name>
    <dbReference type="NCBI Taxonomy" id="481883"/>
    <lineage>
        <taxon>Eukaryota</taxon>
        <taxon>Metazoa</taxon>
        <taxon>Chordata</taxon>
        <taxon>Craniata</taxon>
        <taxon>Vertebrata</taxon>
        <taxon>Euteleostomi</taxon>
        <taxon>Lepidosauria</taxon>
        <taxon>Squamata</taxon>
        <taxon>Bifurcata</taxon>
        <taxon>Gekkota</taxon>
        <taxon>Eublepharidae</taxon>
        <taxon>Eublepharinae</taxon>
        <taxon>Eublepharis</taxon>
    </lineage>
</organism>
<feature type="transmembrane region" description="Helical" evidence="9">
    <location>
        <begin position="25"/>
        <end position="48"/>
    </location>
</feature>
<gene>
    <name evidence="12" type="primary">LOC129323532</name>
</gene>
<evidence type="ECO:0000256" key="8">
    <source>
        <dbReference type="RuleBase" id="RU000688"/>
    </source>
</evidence>
<keyword evidence="9" id="KW-1003">Cell membrane</keyword>
<feature type="transmembrane region" description="Helical" evidence="9">
    <location>
        <begin position="272"/>
        <end position="292"/>
    </location>
</feature>
<keyword evidence="6 8" id="KW-0675">Receptor</keyword>
<keyword evidence="9" id="KW-0716">Sensory transduction</keyword>
<keyword evidence="7 8" id="KW-0807">Transducer</keyword>
<keyword evidence="5 9" id="KW-0472">Membrane</keyword>
<dbReference type="AlphaFoldDB" id="A0AA97IUY4"/>
<evidence type="ECO:0000256" key="7">
    <source>
        <dbReference type="ARBA" id="ARBA00023224"/>
    </source>
</evidence>
<comment type="similarity">
    <text evidence="8">Belongs to the G-protein coupled receptor 1 family.</text>
</comment>
<dbReference type="GO" id="GO:0005886">
    <property type="term" value="C:plasma membrane"/>
    <property type="evidence" value="ECO:0007669"/>
    <property type="project" value="UniProtKB-SubCell"/>
</dbReference>
<reference evidence="12" key="1">
    <citation type="submission" date="2025-08" db="UniProtKB">
        <authorList>
            <consortium name="RefSeq"/>
        </authorList>
    </citation>
    <scope>IDENTIFICATION</scope>
    <source>
        <tissue evidence="12">Blood</tissue>
    </source>
</reference>
<dbReference type="InterPro" id="IPR000276">
    <property type="entry name" value="GPCR_Rhodpsn"/>
</dbReference>
<keyword evidence="11" id="KW-1185">Reference proteome</keyword>
<dbReference type="KEGG" id="emc:129323532"/>
<accession>A0AA97IUY4</accession>
<evidence type="ECO:0000259" key="10">
    <source>
        <dbReference type="PROSITE" id="PS50262"/>
    </source>
</evidence>
<evidence type="ECO:0000313" key="11">
    <source>
        <dbReference type="Proteomes" id="UP001190640"/>
    </source>
</evidence>
<sequence>MAEGNSTTVTEFFLLGLCDRPELKGILFVVFLAMYLLTVIGNLGMITLIRVDQRLHTPMYFFLSHLAFLDFSYSSSISPKTMINLLAESKGISFAGCAAQMYSFIAFGTTECFLLAVMAYDRYVAICNPLLYTVIMSRRLCLQLLIGSYICGFVISMIHTSSTFQLSFCHSNVIDHFFCDVIPLLNISCTDTKVNEIILFTFCIFNGIFITLEICISYIYIVSAILKIRSSEGRSKAFSTCASHLTVVVMFFGTAVFMYMRPSSNSSPDEDRVVSVFYTVVNPMLNPLIYSLRNKEVKDALRRLFSKLSFFPFPPYSWSPQNPKTLPKSQEINFCYFQNFRSVWGYFRYA</sequence>
<dbReference type="InterPro" id="IPR000725">
    <property type="entry name" value="Olfact_rcpt"/>
</dbReference>
<dbReference type="PRINTS" id="PR00237">
    <property type="entry name" value="GPCRRHODOPSN"/>
</dbReference>
<dbReference type="Pfam" id="PF13853">
    <property type="entry name" value="7tm_4"/>
    <property type="match status" value="1"/>
</dbReference>
<feature type="transmembrane region" description="Helical" evidence="9">
    <location>
        <begin position="60"/>
        <end position="79"/>
    </location>
</feature>
<keyword evidence="4 8" id="KW-0297">G-protein coupled receptor</keyword>
<dbReference type="Gene3D" id="1.20.1070.10">
    <property type="entry name" value="Rhodopsin 7-helix transmembrane proteins"/>
    <property type="match status" value="1"/>
</dbReference>
<keyword evidence="3 9" id="KW-1133">Transmembrane helix</keyword>
<feature type="transmembrane region" description="Helical" evidence="9">
    <location>
        <begin position="238"/>
        <end position="260"/>
    </location>
</feature>
<feature type="transmembrane region" description="Helical" evidence="9">
    <location>
        <begin position="197"/>
        <end position="226"/>
    </location>
</feature>
<protein>
    <recommendedName>
        <fullName evidence="9">Olfactory receptor</fullName>
    </recommendedName>
</protein>
<dbReference type="SUPFAM" id="SSF81321">
    <property type="entry name" value="Family A G protein-coupled receptor-like"/>
    <property type="match status" value="1"/>
</dbReference>
<dbReference type="PROSITE" id="PS00237">
    <property type="entry name" value="G_PROTEIN_RECEP_F1_1"/>
    <property type="match status" value="1"/>
</dbReference>